<proteinExistence type="predicted"/>
<feature type="region of interest" description="Disordered" evidence="1">
    <location>
        <begin position="20"/>
        <end position="60"/>
    </location>
</feature>
<organism evidence="3">
    <name type="scientific">Aspergillus arachidicola</name>
    <dbReference type="NCBI Taxonomy" id="656916"/>
    <lineage>
        <taxon>Eukaryota</taxon>
        <taxon>Fungi</taxon>
        <taxon>Dikarya</taxon>
        <taxon>Ascomycota</taxon>
        <taxon>Pezizomycotina</taxon>
        <taxon>Eurotiomycetes</taxon>
        <taxon>Eurotiomycetidae</taxon>
        <taxon>Eurotiales</taxon>
        <taxon>Aspergillaceae</taxon>
        <taxon>Aspergillus</taxon>
        <taxon>Aspergillus subgen. Circumdati</taxon>
    </lineage>
</organism>
<dbReference type="OrthoDB" id="4927169at2759"/>
<feature type="chain" id="PRO_5024960260" evidence="2">
    <location>
        <begin position="18"/>
        <end position="323"/>
    </location>
</feature>
<feature type="compositionally biased region" description="Low complexity" evidence="1">
    <location>
        <begin position="100"/>
        <end position="111"/>
    </location>
</feature>
<dbReference type="EMBL" id="ML737221">
    <property type="protein sequence ID" value="KAE8335351.1"/>
    <property type="molecule type" value="Genomic_DNA"/>
</dbReference>
<protein>
    <submittedName>
        <fullName evidence="3">Uncharacterized protein</fullName>
    </submittedName>
</protein>
<sequence>MHPTFLLSTLLATLVVASQGPTPWSSAKPAVTGPTFDFSRATGPRWKEPDSSKCRDNQSRSEDCLGTQQYCARGVSRVKDEAKREKVQKDCEASRGGRPSAATTTGESGTGLAKLPWMDPNPNTCRFHVGKEICIGTAQYCKGNGKKRYGSEESCLNSRQTVTAVSQVDSNGKLPWKAPSGCRHMTEDCQGSEIWCYMYESGNTDACLSARQPNPAVPKDASGRYKSKWIERSSSTKCLNGGAGVFDNIEWCIGTEVYCKTKAYQPGTYSSVDECLAARQPRQNRPWNEGGSCKQAIETCLGTEGWCETRTPKEQCLSERKKP</sequence>
<feature type="region of interest" description="Disordered" evidence="1">
    <location>
        <begin position="82"/>
        <end position="113"/>
    </location>
</feature>
<dbReference type="Proteomes" id="UP000325558">
    <property type="component" value="Unassembled WGS sequence"/>
</dbReference>
<gene>
    <name evidence="3" type="ORF">BDV24DRAFT_169293</name>
</gene>
<reference evidence="3" key="1">
    <citation type="submission" date="2019-04" db="EMBL/GenBank/DDBJ databases">
        <title>Friends and foes A comparative genomics study of 23 Aspergillus species from section Flavi.</title>
        <authorList>
            <consortium name="DOE Joint Genome Institute"/>
            <person name="Kjaerbolling I."/>
            <person name="Vesth T."/>
            <person name="Frisvad J.C."/>
            <person name="Nybo J.L."/>
            <person name="Theobald S."/>
            <person name="Kildgaard S."/>
            <person name="Isbrandt T."/>
            <person name="Kuo A."/>
            <person name="Sato A."/>
            <person name="Lyhne E.K."/>
            <person name="Kogle M.E."/>
            <person name="Wiebenga A."/>
            <person name="Kun R.S."/>
            <person name="Lubbers R.J."/>
            <person name="Makela M.R."/>
            <person name="Barry K."/>
            <person name="Chovatia M."/>
            <person name="Clum A."/>
            <person name="Daum C."/>
            <person name="Haridas S."/>
            <person name="He G."/>
            <person name="LaButti K."/>
            <person name="Lipzen A."/>
            <person name="Mondo S."/>
            <person name="Riley R."/>
            <person name="Salamov A."/>
            <person name="Simmons B.A."/>
            <person name="Magnuson J.K."/>
            <person name="Henrissat B."/>
            <person name="Mortensen U.H."/>
            <person name="Larsen T.O."/>
            <person name="Devries R.P."/>
            <person name="Grigoriev I.V."/>
            <person name="Machida M."/>
            <person name="Baker S.E."/>
            <person name="Andersen M.R."/>
        </authorList>
    </citation>
    <scope>NUCLEOTIDE SEQUENCE</scope>
    <source>
        <strain evidence="3">CBS 117612</strain>
    </source>
</reference>
<evidence type="ECO:0000313" key="3">
    <source>
        <dbReference type="EMBL" id="KAE8335351.1"/>
    </source>
</evidence>
<evidence type="ECO:0000256" key="2">
    <source>
        <dbReference type="SAM" id="SignalP"/>
    </source>
</evidence>
<dbReference type="AlphaFoldDB" id="A0A5N6XQ90"/>
<accession>A0A5N6XQ90</accession>
<feature type="compositionally biased region" description="Basic and acidic residues" evidence="1">
    <location>
        <begin position="45"/>
        <end position="60"/>
    </location>
</feature>
<feature type="signal peptide" evidence="2">
    <location>
        <begin position="1"/>
        <end position="17"/>
    </location>
</feature>
<feature type="compositionally biased region" description="Basic and acidic residues" evidence="1">
    <location>
        <begin position="82"/>
        <end position="95"/>
    </location>
</feature>
<name>A0A5N6XQ90_9EURO</name>
<keyword evidence="2" id="KW-0732">Signal</keyword>
<evidence type="ECO:0000256" key="1">
    <source>
        <dbReference type="SAM" id="MobiDB-lite"/>
    </source>
</evidence>